<dbReference type="AlphaFoldDB" id="A0A9D1IQS3"/>
<dbReference type="InterPro" id="IPR026569">
    <property type="entry name" value="Ribosomal_bL28"/>
</dbReference>
<accession>A0A9D1IQS3</accession>
<comment type="similarity">
    <text evidence="1">Belongs to the bacterial ribosomal protein bL28 family.</text>
</comment>
<keyword evidence="3" id="KW-0687">Ribonucleoprotein</keyword>
<reference evidence="5" key="2">
    <citation type="journal article" date="2021" name="PeerJ">
        <title>Extensive microbial diversity within the chicken gut microbiome revealed by metagenomics and culture.</title>
        <authorList>
            <person name="Gilroy R."/>
            <person name="Ravi A."/>
            <person name="Getino M."/>
            <person name="Pursley I."/>
            <person name="Horton D.L."/>
            <person name="Alikhan N.F."/>
            <person name="Baker D."/>
            <person name="Gharbi K."/>
            <person name="Hall N."/>
            <person name="Watson M."/>
            <person name="Adriaenssens E.M."/>
            <person name="Foster-Nyarko E."/>
            <person name="Jarju S."/>
            <person name="Secka A."/>
            <person name="Antonio M."/>
            <person name="Oren A."/>
            <person name="Chaudhuri R.R."/>
            <person name="La Ragione R."/>
            <person name="Hildebrand F."/>
            <person name="Pallen M.J."/>
        </authorList>
    </citation>
    <scope>NUCLEOTIDE SEQUENCE</scope>
    <source>
        <strain evidence="5">CHK193-30670</strain>
    </source>
</reference>
<reference evidence="5" key="1">
    <citation type="submission" date="2020-10" db="EMBL/GenBank/DDBJ databases">
        <authorList>
            <person name="Gilroy R."/>
        </authorList>
    </citation>
    <scope>NUCLEOTIDE SEQUENCE</scope>
    <source>
        <strain evidence="5">CHK193-30670</strain>
    </source>
</reference>
<dbReference type="InterPro" id="IPR037147">
    <property type="entry name" value="Ribosomal_bL28_sf"/>
</dbReference>
<evidence type="ECO:0000313" key="5">
    <source>
        <dbReference type="EMBL" id="HIU40244.1"/>
    </source>
</evidence>
<evidence type="ECO:0000256" key="2">
    <source>
        <dbReference type="ARBA" id="ARBA00022980"/>
    </source>
</evidence>
<sequence>MAKKVSNKKPLFGNNRSHALNATPKKQKVNMQKVTLNGVTVIMSAKEA</sequence>
<dbReference type="Gene3D" id="2.30.170.40">
    <property type="entry name" value="Ribosomal protein L28/L24"/>
    <property type="match status" value="1"/>
</dbReference>
<evidence type="ECO:0000256" key="1">
    <source>
        <dbReference type="ARBA" id="ARBA00008760"/>
    </source>
</evidence>
<feature type="non-terminal residue" evidence="5">
    <location>
        <position position="48"/>
    </location>
</feature>
<dbReference type="EMBL" id="DVMT01000029">
    <property type="protein sequence ID" value="HIU40244.1"/>
    <property type="molecule type" value="Genomic_DNA"/>
</dbReference>
<protein>
    <submittedName>
        <fullName evidence="5">50S ribosomal protein L28</fullName>
    </submittedName>
</protein>
<dbReference type="InterPro" id="IPR034704">
    <property type="entry name" value="Ribosomal_bL28/bL31-like_sf"/>
</dbReference>
<feature type="region of interest" description="Disordered" evidence="4">
    <location>
        <begin position="1"/>
        <end position="26"/>
    </location>
</feature>
<comment type="caution">
    <text evidence="5">The sequence shown here is derived from an EMBL/GenBank/DDBJ whole genome shotgun (WGS) entry which is preliminary data.</text>
</comment>
<keyword evidence="2 5" id="KW-0689">Ribosomal protein</keyword>
<dbReference type="Pfam" id="PF00830">
    <property type="entry name" value="Ribosomal_L28"/>
    <property type="match status" value="1"/>
</dbReference>
<dbReference type="GO" id="GO:1990904">
    <property type="term" value="C:ribonucleoprotein complex"/>
    <property type="evidence" value="ECO:0007669"/>
    <property type="project" value="UniProtKB-KW"/>
</dbReference>
<proteinExistence type="inferred from homology"/>
<evidence type="ECO:0000313" key="6">
    <source>
        <dbReference type="Proteomes" id="UP000824074"/>
    </source>
</evidence>
<evidence type="ECO:0000256" key="4">
    <source>
        <dbReference type="SAM" id="MobiDB-lite"/>
    </source>
</evidence>
<organism evidence="5 6">
    <name type="scientific">Candidatus Aphodocola excrementigallinarum</name>
    <dbReference type="NCBI Taxonomy" id="2840670"/>
    <lineage>
        <taxon>Bacteria</taxon>
        <taxon>Bacillati</taxon>
        <taxon>Bacillota</taxon>
        <taxon>Bacilli</taxon>
        <taxon>Candidatus Aphodocola</taxon>
    </lineage>
</organism>
<dbReference type="GO" id="GO:0005840">
    <property type="term" value="C:ribosome"/>
    <property type="evidence" value="ECO:0007669"/>
    <property type="project" value="UniProtKB-KW"/>
</dbReference>
<dbReference type="SUPFAM" id="SSF143800">
    <property type="entry name" value="L28p-like"/>
    <property type="match status" value="1"/>
</dbReference>
<name>A0A9D1IQS3_9FIRM</name>
<dbReference type="GO" id="GO:0003735">
    <property type="term" value="F:structural constituent of ribosome"/>
    <property type="evidence" value="ECO:0007669"/>
    <property type="project" value="InterPro"/>
</dbReference>
<gene>
    <name evidence="5" type="ORF">IAB68_02950</name>
</gene>
<evidence type="ECO:0000256" key="3">
    <source>
        <dbReference type="ARBA" id="ARBA00023274"/>
    </source>
</evidence>
<dbReference type="Proteomes" id="UP000824074">
    <property type="component" value="Unassembled WGS sequence"/>
</dbReference>